<organism evidence="2 3">
    <name type="scientific">Didymella exigua CBS 183.55</name>
    <dbReference type="NCBI Taxonomy" id="1150837"/>
    <lineage>
        <taxon>Eukaryota</taxon>
        <taxon>Fungi</taxon>
        <taxon>Dikarya</taxon>
        <taxon>Ascomycota</taxon>
        <taxon>Pezizomycotina</taxon>
        <taxon>Dothideomycetes</taxon>
        <taxon>Pleosporomycetidae</taxon>
        <taxon>Pleosporales</taxon>
        <taxon>Pleosporineae</taxon>
        <taxon>Didymellaceae</taxon>
        <taxon>Didymella</taxon>
    </lineage>
</organism>
<reference evidence="2" key="1">
    <citation type="journal article" date="2020" name="Stud. Mycol.">
        <title>101 Dothideomycetes genomes: a test case for predicting lifestyles and emergence of pathogens.</title>
        <authorList>
            <person name="Haridas S."/>
            <person name="Albert R."/>
            <person name="Binder M."/>
            <person name="Bloem J."/>
            <person name="Labutti K."/>
            <person name="Salamov A."/>
            <person name="Andreopoulos B."/>
            <person name="Baker S."/>
            <person name="Barry K."/>
            <person name="Bills G."/>
            <person name="Bluhm B."/>
            <person name="Cannon C."/>
            <person name="Castanera R."/>
            <person name="Culley D."/>
            <person name="Daum C."/>
            <person name="Ezra D."/>
            <person name="Gonzalez J."/>
            <person name="Henrissat B."/>
            <person name="Kuo A."/>
            <person name="Liang C."/>
            <person name="Lipzen A."/>
            <person name="Lutzoni F."/>
            <person name="Magnuson J."/>
            <person name="Mondo S."/>
            <person name="Nolan M."/>
            <person name="Ohm R."/>
            <person name="Pangilinan J."/>
            <person name="Park H.-J."/>
            <person name="Ramirez L."/>
            <person name="Alfaro M."/>
            <person name="Sun H."/>
            <person name="Tritt A."/>
            <person name="Yoshinaga Y."/>
            <person name="Zwiers L.-H."/>
            <person name="Turgeon B."/>
            <person name="Goodwin S."/>
            <person name="Spatafora J."/>
            <person name="Crous P."/>
            <person name="Grigoriev I."/>
        </authorList>
    </citation>
    <scope>NUCLEOTIDE SEQUENCE</scope>
    <source>
        <strain evidence="2">CBS 183.55</strain>
    </source>
</reference>
<dbReference type="RefSeq" id="XP_033446382.1">
    <property type="nucleotide sequence ID" value="XM_033588354.1"/>
</dbReference>
<dbReference type="GeneID" id="54346001"/>
<evidence type="ECO:0000313" key="2">
    <source>
        <dbReference type="EMBL" id="KAF1926130.1"/>
    </source>
</evidence>
<feature type="chain" id="PRO_5025628443" description="Secreted protein" evidence="1">
    <location>
        <begin position="27"/>
        <end position="141"/>
    </location>
</feature>
<evidence type="ECO:0000256" key="1">
    <source>
        <dbReference type="SAM" id="SignalP"/>
    </source>
</evidence>
<dbReference type="EMBL" id="ML978979">
    <property type="protein sequence ID" value="KAF1926130.1"/>
    <property type="molecule type" value="Genomic_DNA"/>
</dbReference>
<feature type="signal peptide" evidence="1">
    <location>
        <begin position="1"/>
        <end position="26"/>
    </location>
</feature>
<dbReference type="Proteomes" id="UP000800082">
    <property type="component" value="Unassembled WGS sequence"/>
</dbReference>
<protein>
    <recommendedName>
        <fullName evidence="4">Secreted protein</fullName>
    </recommendedName>
</protein>
<name>A0A6A5RFR6_9PLEO</name>
<evidence type="ECO:0000313" key="3">
    <source>
        <dbReference type="Proteomes" id="UP000800082"/>
    </source>
</evidence>
<accession>A0A6A5RFR6</accession>
<dbReference type="AlphaFoldDB" id="A0A6A5RFR6"/>
<evidence type="ECO:0008006" key="4">
    <source>
        <dbReference type="Google" id="ProtNLM"/>
    </source>
</evidence>
<sequence length="141" mass="16095">MLHYTCCTLLFMTAGRILLYNHTVSARVERINQPAPLTVPTQLNSSAAYENPPSTLLNIYRLLFWKPCDCLMASTLATDISCLQIRKSRIPSQHSKTCVDGRMKPYIHLLNQQRKIPIEVSVLRRRSRPRVEGSRSNLLAD</sequence>
<keyword evidence="3" id="KW-1185">Reference proteome</keyword>
<gene>
    <name evidence="2" type="ORF">M421DRAFT_225332</name>
</gene>
<proteinExistence type="predicted"/>
<keyword evidence="1" id="KW-0732">Signal</keyword>